<protein>
    <submittedName>
        <fullName evidence="6">Alkanesulfonate monooxygenase SsuD/methylene tetrahydromethanopterin reductase-like flavin-dependent oxidoreductase (Luciferase family)</fullName>
    </submittedName>
</protein>
<keyword evidence="1" id="KW-0285">Flavoprotein</keyword>
<keyword evidence="4 6" id="KW-0503">Monooxygenase</keyword>
<dbReference type="OrthoDB" id="143323at2"/>
<sequence length="298" mass="32098">MKLSLWLPADRSWNDLRNLATHAEQSGWSGLWLADHFMTNTPEPNDDPMGECLAQLAALAAVVPRVRIGSLVLGNTYRHPAVVAKAAAAIDEISQGRFVLGVGAGWQINEHEAFGIELGSVKDRLAKFREACDIWTSLRDNDSTTYAGSHYQLTNAALSPKPVGPLPILIGASGEKVMPGIVAQYADEWNTWATPQIFAHKTAVMTRACESSDRDPATLHRSTQALVFVGPDAAAKAEHVSKTRPAIGGTPEQMTDILGEYRDAGVDEFIVPTSGMGSVSEINDFADQFVHQIAAPIA</sequence>
<dbReference type="Proteomes" id="UP000237752">
    <property type="component" value="Unassembled WGS sequence"/>
</dbReference>
<dbReference type="PANTHER" id="PTHR42847:SF4">
    <property type="entry name" value="ALKANESULFONATE MONOOXYGENASE-RELATED"/>
    <property type="match status" value="1"/>
</dbReference>
<accession>A0A2T0ZWV7</accession>
<dbReference type="GO" id="GO:0046306">
    <property type="term" value="P:alkanesulfonate catabolic process"/>
    <property type="evidence" value="ECO:0007669"/>
    <property type="project" value="TreeGrafter"/>
</dbReference>
<dbReference type="EMBL" id="PVUE01000014">
    <property type="protein sequence ID" value="PRZ40737.1"/>
    <property type="molecule type" value="Genomic_DNA"/>
</dbReference>
<dbReference type="Gene3D" id="3.20.20.30">
    <property type="entry name" value="Luciferase-like domain"/>
    <property type="match status" value="1"/>
</dbReference>
<comment type="caution">
    <text evidence="6">The sequence shown here is derived from an EMBL/GenBank/DDBJ whole genome shotgun (WGS) entry which is preliminary data.</text>
</comment>
<keyword evidence="2" id="KW-0288">FMN</keyword>
<dbReference type="RefSeq" id="WP_106349920.1">
    <property type="nucleotide sequence ID" value="NZ_PVUE01000014.1"/>
</dbReference>
<dbReference type="GO" id="GO:0008726">
    <property type="term" value="F:alkanesulfonate monooxygenase activity"/>
    <property type="evidence" value="ECO:0007669"/>
    <property type="project" value="TreeGrafter"/>
</dbReference>
<dbReference type="CDD" id="cd01097">
    <property type="entry name" value="Tetrahydromethanopterin_reductase"/>
    <property type="match status" value="1"/>
</dbReference>
<dbReference type="AlphaFoldDB" id="A0A2T0ZWV7"/>
<keyword evidence="3" id="KW-0560">Oxidoreductase</keyword>
<evidence type="ECO:0000256" key="1">
    <source>
        <dbReference type="ARBA" id="ARBA00022630"/>
    </source>
</evidence>
<name>A0A2T0ZWV7_9ACTN</name>
<reference evidence="6 7" key="1">
    <citation type="submission" date="2018-03" db="EMBL/GenBank/DDBJ databases">
        <title>Genomic Encyclopedia of Archaeal and Bacterial Type Strains, Phase II (KMG-II): from individual species to whole genera.</title>
        <authorList>
            <person name="Goeker M."/>
        </authorList>
    </citation>
    <scope>NUCLEOTIDE SEQUENCE [LARGE SCALE GENOMIC DNA]</scope>
    <source>
        <strain evidence="6 7">DSM 100065</strain>
    </source>
</reference>
<organism evidence="6 7">
    <name type="scientific">Antricoccus suffuscus</name>
    <dbReference type="NCBI Taxonomy" id="1629062"/>
    <lineage>
        <taxon>Bacteria</taxon>
        <taxon>Bacillati</taxon>
        <taxon>Actinomycetota</taxon>
        <taxon>Actinomycetes</taxon>
        <taxon>Geodermatophilales</taxon>
        <taxon>Antricoccaceae</taxon>
        <taxon>Antricoccus</taxon>
    </lineage>
</organism>
<dbReference type="SUPFAM" id="SSF51679">
    <property type="entry name" value="Bacterial luciferase-like"/>
    <property type="match status" value="1"/>
</dbReference>
<feature type="domain" description="Luciferase-like" evidence="5">
    <location>
        <begin position="8"/>
        <end position="251"/>
    </location>
</feature>
<gene>
    <name evidence="6" type="ORF">CLV47_11434</name>
</gene>
<evidence type="ECO:0000313" key="7">
    <source>
        <dbReference type="Proteomes" id="UP000237752"/>
    </source>
</evidence>
<dbReference type="Pfam" id="PF00296">
    <property type="entry name" value="Bac_luciferase"/>
    <property type="match status" value="1"/>
</dbReference>
<dbReference type="InterPro" id="IPR011251">
    <property type="entry name" value="Luciferase-like_dom"/>
</dbReference>
<keyword evidence="7" id="KW-1185">Reference proteome</keyword>
<proteinExistence type="predicted"/>
<evidence type="ECO:0000313" key="6">
    <source>
        <dbReference type="EMBL" id="PRZ40737.1"/>
    </source>
</evidence>
<evidence type="ECO:0000259" key="5">
    <source>
        <dbReference type="Pfam" id="PF00296"/>
    </source>
</evidence>
<dbReference type="InterPro" id="IPR036661">
    <property type="entry name" value="Luciferase-like_sf"/>
</dbReference>
<evidence type="ECO:0000256" key="3">
    <source>
        <dbReference type="ARBA" id="ARBA00023002"/>
    </source>
</evidence>
<dbReference type="PANTHER" id="PTHR42847">
    <property type="entry name" value="ALKANESULFONATE MONOOXYGENASE"/>
    <property type="match status" value="1"/>
</dbReference>
<evidence type="ECO:0000256" key="2">
    <source>
        <dbReference type="ARBA" id="ARBA00022643"/>
    </source>
</evidence>
<dbReference type="InterPro" id="IPR050172">
    <property type="entry name" value="SsuD_RutA_monooxygenase"/>
</dbReference>
<evidence type="ECO:0000256" key="4">
    <source>
        <dbReference type="ARBA" id="ARBA00023033"/>
    </source>
</evidence>